<dbReference type="Proteomes" id="UP000001699">
    <property type="component" value="Unassembled WGS sequence"/>
</dbReference>
<name>B0XW26_ASPFC</name>
<accession>B0XW26</accession>
<dbReference type="EMBL" id="DS499595">
    <property type="protein sequence ID" value="EDP54278.1"/>
    <property type="molecule type" value="Genomic_DNA"/>
</dbReference>
<proteinExistence type="predicted"/>
<evidence type="ECO:0000313" key="2">
    <source>
        <dbReference type="Proteomes" id="UP000001699"/>
    </source>
</evidence>
<organism evidence="1 2">
    <name type="scientific">Aspergillus fumigatus (strain CBS 144.89 / FGSC A1163 / CEA10)</name>
    <name type="common">Neosartorya fumigata</name>
    <dbReference type="NCBI Taxonomy" id="451804"/>
    <lineage>
        <taxon>Eukaryota</taxon>
        <taxon>Fungi</taxon>
        <taxon>Dikarya</taxon>
        <taxon>Ascomycota</taxon>
        <taxon>Pezizomycotina</taxon>
        <taxon>Eurotiomycetes</taxon>
        <taxon>Eurotiomycetidae</taxon>
        <taxon>Eurotiales</taxon>
        <taxon>Aspergillaceae</taxon>
        <taxon>Aspergillus</taxon>
        <taxon>Aspergillus subgen. Fumigati</taxon>
    </lineage>
</organism>
<reference evidence="1 2" key="1">
    <citation type="journal article" date="2008" name="PLoS Genet.">
        <title>Genomic islands in the pathogenic filamentous fungus Aspergillus fumigatus.</title>
        <authorList>
            <person name="Fedorova N.D."/>
            <person name="Khaldi N."/>
            <person name="Joardar V.S."/>
            <person name="Maiti R."/>
            <person name="Amedeo P."/>
            <person name="Anderson M.J."/>
            <person name="Crabtree J."/>
            <person name="Silva J.C."/>
            <person name="Badger J.H."/>
            <person name="Albarraq A."/>
            <person name="Angiuoli S."/>
            <person name="Bussey H."/>
            <person name="Bowyer P."/>
            <person name="Cotty P.J."/>
            <person name="Dyer P.S."/>
            <person name="Egan A."/>
            <person name="Galens K."/>
            <person name="Fraser-Liggett C.M."/>
            <person name="Haas B.J."/>
            <person name="Inman J.M."/>
            <person name="Kent R."/>
            <person name="Lemieux S."/>
            <person name="Malavazi I."/>
            <person name="Orvis J."/>
            <person name="Roemer T."/>
            <person name="Ronning C.M."/>
            <person name="Sundaram J.P."/>
            <person name="Sutton G."/>
            <person name="Turner G."/>
            <person name="Venter J.C."/>
            <person name="White O.R."/>
            <person name="Whitty B.R."/>
            <person name="Youngman P."/>
            <person name="Wolfe K.H."/>
            <person name="Goldman G.H."/>
            <person name="Wortman J.R."/>
            <person name="Jiang B."/>
            <person name="Denning D.W."/>
            <person name="Nierman W.C."/>
        </authorList>
    </citation>
    <scope>NUCLEOTIDE SEQUENCE [LARGE SCALE GENOMIC DNA]</scope>
    <source>
        <strain evidence="2">CBS 144.89 / FGSC A1163 / CEA10</strain>
    </source>
</reference>
<dbReference type="AlphaFoldDB" id="B0XW26"/>
<dbReference type="VEuPathDB" id="FungiDB:AFUB_023340"/>
<protein>
    <submittedName>
        <fullName evidence="1">Uncharacterized protein</fullName>
    </submittedName>
</protein>
<dbReference type="HOGENOM" id="CLU_2209427_0_0_1"/>
<sequence>MHEDLILQRVIPSVEANKVRFPRFLRKGTQSASTGIAEELPNVGLNIWGKEVALYGRNAFGGLSWDYVYAQNSTVWLSSSRCHLTDGPVLWNIVTFCMGFDISVWGA</sequence>
<evidence type="ECO:0000313" key="1">
    <source>
        <dbReference type="EMBL" id="EDP54278.1"/>
    </source>
</evidence>
<gene>
    <name evidence="1" type="ORF">AFUB_023340</name>
</gene>
<keyword evidence="2" id="KW-1185">Reference proteome</keyword>